<keyword evidence="2" id="KW-0472">Membrane</keyword>
<feature type="transmembrane region" description="Helical" evidence="2">
    <location>
        <begin position="12"/>
        <end position="31"/>
    </location>
</feature>
<dbReference type="EMBL" id="AHAE01000066">
    <property type="protein sequence ID" value="EJZ81710.1"/>
    <property type="molecule type" value="Genomic_DNA"/>
</dbReference>
<dbReference type="Proteomes" id="UP000011016">
    <property type="component" value="Unassembled WGS sequence"/>
</dbReference>
<dbReference type="eggNOG" id="COG1320">
    <property type="taxonomic scope" value="Bacteria"/>
</dbReference>
<evidence type="ECO:0000313" key="5">
    <source>
        <dbReference type="Proteomes" id="UP000006078"/>
    </source>
</evidence>
<keyword evidence="5" id="KW-1185">Reference proteome</keyword>
<protein>
    <submittedName>
        <fullName evidence="4">Monovalent cation/proton antiporter, MnhG/PhaG subunit</fullName>
    </submittedName>
    <submittedName>
        <fullName evidence="3">Putative monovalent cation/H+ antiporter subunit G</fullName>
    </submittedName>
</protein>
<evidence type="ECO:0000313" key="6">
    <source>
        <dbReference type="Proteomes" id="UP000011016"/>
    </source>
</evidence>
<evidence type="ECO:0000313" key="3">
    <source>
        <dbReference type="EMBL" id="CCI83832.1"/>
    </source>
</evidence>
<reference evidence="3 6" key="1">
    <citation type="journal article" date="2012" name="J. Bacteriol.">
        <title>Draft Genome Sequence of Turicella otitidis ATCC 51513, Isolated from Middle Ear Fluid from a Child with Otitis Media.</title>
        <authorList>
            <person name="Brinkrolf K."/>
            <person name="Schneider J."/>
            <person name="Knecht M."/>
            <person name="Ruckert C."/>
            <person name="Tauch A."/>
        </authorList>
    </citation>
    <scope>NUCLEOTIDE SEQUENCE [LARGE SCALE GENOMIC DNA]</scope>
    <source>
        <strain evidence="3 6">ATCC 51513</strain>
    </source>
</reference>
<dbReference type="PATRIC" id="fig|883169.3.peg.1311"/>
<reference evidence="4 5" key="2">
    <citation type="submission" date="2012-08" db="EMBL/GenBank/DDBJ databases">
        <title>The Genome Sequence of Turicella otitidis ATCC 51513.</title>
        <authorList>
            <consortium name="The Broad Institute Genome Sequencing Platform"/>
            <person name="Earl A."/>
            <person name="Ward D."/>
            <person name="Feldgarden M."/>
            <person name="Gevers D."/>
            <person name="Huys G."/>
            <person name="Walker B."/>
            <person name="Young S.K."/>
            <person name="Zeng Q."/>
            <person name="Gargeya S."/>
            <person name="Fitzgerald M."/>
            <person name="Haas B."/>
            <person name="Abouelleil A."/>
            <person name="Alvarado L."/>
            <person name="Arachchi H.M."/>
            <person name="Berlin A.M."/>
            <person name="Chapman S.B."/>
            <person name="Goldberg J."/>
            <person name="Griggs A."/>
            <person name="Gujja S."/>
            <person name="Hansen M."/>
            <person name="Howarth C."/>
            <person name="Imamovic A."/>
            <person name="Larimer J."/>
            <person name="McCowen C."/>
            <person name="Montmayeur A."/>
            <person name="Murphy C."/>
            <person name="Neiman D."/>
            <person name="Pearson M."/>
            <person name="Priest M."/>
            <person name="Roberts A."/>
            <person name="Saif S."/>
            <person name="Shea T."/>
            <person name="Sisk P."/>
            <person name="Sykes S."/>
            <person name="Wortman J."/>
            <person name="Nusbaum C."/>
            <person name="Birren B."/>
        </authorList>
    </citation>
    <scope>NUCLEOTIDE SEQUENCE [LARGE SCALE GENOMIC DNA]</scope>
    <source>
        <strain evidence="4 5">ATCC 51513</strain>
    </source>
</reference>
<comment type="similarity">
    <text evidence="1">Belongs to the CPA3 antiporters (TC 2.A.63) subunit G family.</text>
</comment>
<dbReference type="PANTHER" id="PTHR34703:SF1">
    <property type="entry name" value="ANTIPORTER SUBUNIT MNHG2-RELATED"/>
    <property type="match status" value="1"/>
</dbReference>
<dbReference type="GO" id="GO:0015385">
    <property type="term" value="F:sodium:proton antiporter activity"/>
    <property type="evidence" value="ECO:0007669"/>
    <property type="project" value="TreeGrafter"/>
</dbReference>
<sequence>MDTLQLLSDIASLLLVTAGSLLVLSTSVGLVRFRDSMSRIHAVTKPQTAGLVLTVLGAFLRVLTMDDFTRSEAGDLGLLAMMLVFSFLTSPVTAQRMGRVTRREGLYAKKDAMYLNEAPAERALRKR</sequence>
<dbReference type="PANTHER" id="PTHR34703">
    <property type="entry name" value="ANTIPORTER SUBUNIT MNHG2-RELATED"/>
    <property type="match status" value="1"/>
</dbReference>
<name>I7L9I4_9CORY</name>
<evidence type="ECO:0000256" key="2">
    <source>
        <dbReference type="SAM" id="Phobius"/>
    </source>
</evidence>
<comment type="caution">
    <text evidence="3">The sequence shown here is derived from an EMBL/GenBank/DDBJ whole genome shotgun (WGS) entry which is preliminary data.</text>
</comment>
<dbReference type="InterPro" id="IPR005133">
    <property type="entry name" value="PhaG_MnhG_YufB"/>
</dbReference>
<gene>
    <name evidence="3" type="primary">mrpG</name>
    <name evidence="3" type="ORF">BN46_1106</name>
    <name evidence="4" type="ORF">HMPREF9719_01362</name>
</gene>
<feature type="transmembrane region" description="Helical" evidence="2">
    <location>
        <begin position="76"/>
        <end position="94"/>
    </location>
</feature>
<accession>I7L9I4</accession>
<dbReference type="Proteomes" id="UP000006078">
    <property type="component" value="Unassembled WGS sequence"/>
</dbReference>
<evidence type="ECO:0000313" key="4">
    <source>
        <dbReference type="EMBL" id="EJZ81710.1"/>
    </source>
</evidence>
<dbReference type="EMBL" id="CAJZ01000156">
    <property type="protein sequence ID" value="CCI83832.1"/>
    <property type="molecule type" value="Genomic_DNA"/>
</dbReference>
<dbReference type="OrthoDB" id="3214257at2"/>
<dbReference type="HOGENOM" id="CLU_121334_0_5_11"/>
<keyword evidence="2" id="KW-1133">Transmembrane helix</keyword>
<dbReference type="AlphaFoldDB" id="I7L9I4"/>
<organism evidence="3 6">
    <name type="scientific">Corynebacterium otitidis ATCC 51513</name>
    <dbReference type="NCBI Taxonomy" id="883169"/>
    <lineage>
        <taxon>Bacteria</taxon>
        <taxon>Bacillati</taxon>
        <taxon>Actinomycetota</taxon>
        <taxon>Actinomycetes</taxon>
        <taxon>Mycobacteriales</taxon>
        <taxon>Corynebacteriaceae</taxon>
        <taxon>Corynebacterium</taxon>
    </lineage>
</organism>
<dbReference type="Pfam" id="PF03334">
    <property type="entry name" value="PhaG_MnhG_YufB"/>
    <property type="match status" value="1"/>
</dbReference>
<dbReference type="STRING" id="29321.AAV33_04700"/>
<dbReference type="RefSeq" id="WP_004601252.1">
    <property type="nucleotide sequence ID" value="NZ_HF541867.1"/>
</dbReference>
<dbReference type="NCBIfam" id="NF009238">
    <property type="entry name" value="PRK12592.1"/>
    <property type="match status" value="1"/>
</dbReference>
<evidence type="ECO:0000256" key="1">
    <source>
        <dbReference type="ARBA" id="ARBA00008404"/>
    </source>
</evidence>
<feature type="transmembrane region" description="Helical" evidence="2">
    <location>
        <begin position="43"/>
        <end position="64"/>
    </location>
</feature>
<proteinExistence type="inferred from homology"/>
<keyword evidence="2" id="KW-0812">Transmembrane</keyword>